<proteinExistence type="predicted"/>
<feature type="repeat" description="ANK" evidence="3">
    <location>
        <begin position="507"/>
        <end position="539"/>
    </location>
</feature>
<organism evidence="5 6">
    <name type="scientific">Apiospora saccharicola</name>
    <dbReference type="NCBI Taxonomy" id="335842"/>
    <lineage>
        <taxon>Eukaryota</taxon>
        <taxon>Fungi</taxon>
        <taxon>Dikarya</taxon>
        <taxon>Ascomycota</taxon>
        <taxon>Pezizomycotina</taxon>
        <taxon>Sordariomycetes</taxon>
        <taxon>Xylariomycetidae</taxon>
        <taxon>Amphisphaeriales</taxon>
        <taxon>Apiosporaceae</taxon>
        <taxon>Apiospora</taxon>
    </lineage>
</organism>
<dbReference type="Pfam" id="PF12796">
    <property type="entry name" value="Ank_2"/>
    <property type="match status" value="3"/>
</dbReference>
<comment type="caution">
    <text evidence="5">The sequence shown here is derived from an EMBL/GenBank/DDBJ whole genome shotgun (WGS) entry which is preliminary data.</text>
</comment>
<sequence>MATGIEIVGAVAACIEVIRFSKSIVSFVSDITQESSEIPNTLINFRFTIEGVGNVFENIQDAIKEQGLSESDNCVKVVSDNGRHCALLLAKLEDQLPKIPATKTTQKVWLALKQKINEKVIQDQVGRLKLCMQITQVALWAIESRHMSRQDAKIEEIQELLSELAAAPAYSPSSSNDRDYNQIRTNIDKIREVATRESSVYNLDMDSVSDRRAAMPVSPSGLDTLPSALRTLLETERPTTPPRNDPVDTLEGRGMFLRAANEESQRVLPREEVMKREERRADLLLKCATIRHHERALEILIRLWESESLQDDASISPKRLGQLGSKAAKILLNSQRLGHFTDQEQAVDRERASSVLNGSLDVLMKKIGTLQPYPYKTLLEVGELCIHLLKETGKATYVGQTGNALRRRIGDQHAIPSDWPHSFEASRSQALAWCEPTSLKRLHERWPDTATVADRPDLLSLNFDVRSAGFRFDEAVGGISPLHLAVIYEEKEILAEMLGEVEDINVGSSTPLMEAAMNGNEDIASMLLKHDASVERVDAKKRTALHYAQIGKGSNVATLSKSFLDAPQGRLLLEKEDVQGKTALYLACKKGNSDTVELLVNEHKARVNVVDVYDQTALHATVEATDRPEERLKVARILLEAKADPNKSDYGDRTPLSIACSHGNCDLVRHLLEYGANPNKKGPEGQTPLIMATKFKHVDVVLALMARGAQPNIKDDRKQSALTYAERTKTTSDIYNILCGRATSHRRQMSIASERSATSRRTDTTSTRSVAHRSFDFASEGSSSISRRSSNQ</sequence>
<dbReference type="PANTHER" id="PTHR24189">
    <property type="entry name" value="MYOTROPHIN"/>
    <property type="match status" value="1"/>
</dbReference>
<protein>
    <submittedName>
        <fullName evidence="5">Ankyrin-3</fullName>
    </submittedName>
</protein>
<dbReference type="SUPFAM" id="SSF48403">
    <property type="entry name" value="Ankyrin repeat"/>
    <property type="match status" value="1"/>
</dbReference>
<keyword evidence="6" id="KW-1185">Reference proteome</keyword>
<feature type="repeat" description="ANK" evidence="3">
    <location>
        <begin position="579"/>
        <end position="601"/>
    </location>
</feature>
<dbReference type="EMBL" id="JAQQWM010000006">
    <property type="protein sequence ID" value="KAK8059090.1"/>
    <property type="molecule type" value="Genomic_DNA"/>
</dbReference>
<feature type="compositionally biased region" description="Low complexity" evidence="4">
    <location>
        <begin position="782"/>
        <end position="792"/>
    </location>
</feature>
<dbReference type="Proteomes" id="UP001446871">
    <property type="component" value="Unassembled WGS sequence"/>
</dbReference>
<evidence type="ECO:0000256" key="1">
    <source>
        <dbReference type="ARBA" id="ARBA00022737"/>
    </source>
</evidence>
<dbReference type="InterPro" id="IPR002110">
    <property type="entry name" value="Ankyrin_rpt"/>
</dbReference>
<dbReference type="Gene3D" id="1.25.40.20">
    <property type="entry name" value="Ankyrin repeat-containing domain"/>
    <property type="match status" value="2"/>
</dbReference>
<keyword evidence="2 3" id="KW-0040">ANK repeat</keyword>
<name>A0ABR1ULZ5_9PEZI</name>
<dbReference type="InterPro" id="IPR050745">
    <property type="entry name" value="Multifunctional_regulatory"/>
</dbReference>
<dbReference type="PROSITE" id="PS50297">
    <property type="entry name" value="ANK_REP_REGION"/>
    <property type="match status" value="4"/>
</dbReference>
<dbReference type="InterPro" id="IPR036770">
    <property type="entry name" value="Ankyrin_rpt-contain_sf"/>
</dbReference>
<dbReference type="PANTHER" id="PTHR24189:SF50">
    <property type="entry name" value="ANKYRIN REPEAT AND SOCS BOX PROTEIN 2"/>
    <property type="match status" value="1"/>
</dbReference>
<gene>
    <name evidence="5" type="ORF">PG996_009020</name>
</gene>
<evidence type="ECO:0000313" key="5">
    <source>
        <dbReference type="EMBL" id="KAK8059090.1"/>
    </source>
</evidence>
<dbReference type="PRINTS" id="PR01415">
    <property type="entry name" value="ANKYRIN"/>
</dbReference>
<keyword evidence="1" id="KW-0677">Repeat</keyword>
<feature type="repeat" description="ANK" evidence="3">
    <location>
        <begin position="477"/>
        <end position="509"/>
    </location>
</feature>
<reference evidence="5 6" key="1">
    <citation type="submission" date="2023-01" db="EMBL/GenBank/DDBJ databases">
        <title>Analysis of 21 Apiospora genomes using comparative genomics revels a genus with tremendous synthesis potential of carbohydrate active enzymes and secondary metabolites.</title>
        <authorList>
            <person name="Sorensen T."/>
        </authorList>
    </citation>
    <scope>NUCLEOTIDE SEQUENCE [LARGE SCALE GENOMIC DNA]</scope>
    <source>
        <strain evidence="5 6">CBS 83171</strain>
    </source>
</reference>
<evidence type="ECO:0000313" key="6">
    <source>
        <dbReference type="Proteomes" id="UP001446871"/>
    </source>
</evidence>
<evidence type="ECO:0000256" key="3">
    <source>
        <dbReference type="PROSITE-ProRule" id="PRU00023"/>
    </source>
</evidence>
<evidence type="ECO:0000256" key="2">
    <source>
        <dbReference type="ARBA" id="ARBA00023043"/>
    </source>
</evidence>
<feature type="region of interest" description="Disordered" evidence="4">
    <location>
        <begin position="746"/>
        <end position="792"/>
    </location>
</feature>
<dbReference type="PROSITE" id="PS50088">
    <property type="entry name" value="ANK_REPEAT"/>
    <property type="match status" value="5"/>
</dbReference>
<accession>A0ABR1ULZ5</accession>
<feature type="repeat" description="ANK" evidence="3">
    <location>
        <begin position="684"/>
        <end position="716"/>
    </location>
</feature>
<dbReference type="SMART" id="SM00248">
    <property type="entry name" value="ANK"/>
    <property type="match status" value="6"/>
</dbReference>
<feature type="repeat" description="ANK" evidence="3">
    <location>
        <begin position="651"/>
        <end position="683"/>
    </location>
</feature>
<evidence type="ECO:0000256" key="4">
    <source>
        <dbReference type="SAM" id="MobiDB-lite"/>
    </source>
</evidence>